<sequence>MAQLFVAGLCVLVSIFWFGESLGGVEGLKAHATFLGGSDAVGTNNGACGYSNVLAMGYGTMTAALSAPIFREGKSCGACYKLRCRGSESVGCRSNDGVVVTVTDVCPERSVGGWCDGQPHFRLSEPAFAQIAEPKSGGLVEVDYEKVSCDRRGGMHFLLVGHTHFLQILVHNVGGCGDVAAVSVKGGTGPWIRMSRSWGQLWHTGEVLDGQALSISVTMGDGKVCVSNNFADCMNKIYTHTIDRRNTARGVDAQFLMLQQDGL</sequence>
<accession>A0A176W9X7</accession>
<feature type="domain" description="Expansin-like CBD" evidence="8">
    <location>
        <begin position="164"/>
        <end position="229"/>
    </location>
</feature>
<dbReference type="PRINTS" id="PR01226">
    <property type="entry name" value="EXPANSIN"/>
</dbReference>
<dbReference type="InterPro" id="IPR007112">
    <property type="entry name" value="Expansin/allergen_DPBB_dom"/>
</dbReference>
<comment type="function">
    <text evidence="6">Causes loosening and extension of plant cell walls by disrupting non-covalent bonding between cellulose microfibrils and matrix glucans. No enzymatic activity has been found.</text>
</comment>
<dbReference type="SUPFAM" id="SSF50685">
    <property type="entry name" value="Barwin-like endoglucanases"/>
    <property type="match status" value="1"/>
</dbReference>
<proteinExistence type="inferred from homology"/>
<feature type="domain" description="Expansin-like EG45" evidence="7">
    <location>
        <begin position="45"/>
        <end position="154"/>
    </location>
</feature>
<dbReference type="Gene3D" id="2.60.40.760">
    <property type="entry name" value="Expansin, cellulose-binding-like domain"/>
    <property type="match status" value="1"/>
</dbReference>
<dbReference type="PANTHER" id="PTHR31867">
    <property type="entry name" value="EXPANSIN-A15"/>
    <property type="match status" value="1"/>
</dbReference>
<evidence type="ECO:0000256" key="3">
    <source>
        <dbReference type="ARBA" id="ARBA00022525"/>
    </source>
</evidence>
<comment type="similarity">
    <text evidence="1 6">Belongs to the expansin family. Expansin A subfamily.</text>
</comment>
<evidence type="ECO:0000256" key="6">
    <source>
        <dbReference type="RuleBase" id="RU365023"/>
    </source>
</evidence>
<protein>
    <recommendedName>
        <fullName evidence="6">Expansin</fullName>
    </recommendedName>
</protein>
<evidence type="ECO:0000259" key="7">
    <source>
        <dbReference type="PROSITE" id="PS50842"/>
    </source>
</evidence>
<comment type="subcellular location">
    <subcellularLocation>
        <location evidence="6">Secreted</location>
        <location evidence="6">Cell wall</location>
    </subcellularLocation>
    <subcellularLocation>
        <location evidence="6">Membrane</location>
        <topology evidence="6">Peripheral membrane protein</topology>
    </subcellularLocation>
</comment>
<keyword evidence="2 6" id="KW-0134">Cell wall</keyword>
<evidence type="ECO:0000256" key="4">
    <source>
        <dbReference type="ARBA" id="ARBA00022729"/>
    </source>
</evidence>
<dbReference type="InterPro" id="IPR036908">
    <property type="entry name" value="RlpA-like_sf"/>
</dbReference>
<dbReference type="EMBL" id="LVLJ01001514">
    <property type="protein sequence ID" value="OAE29175.1"/>
    <property type="molecule type" value="Genomic_DNA"/>
</dbReference>
<keyword evidence="5" id="KW-0472">Membrane</keyword>
<dbReference type="InterPro" id="IPR009009">
    <property type="entry name" value="RlpA-like_DPBB"/>
</dbReference>
<dbReference type="GO" id="GO:0016020">
    <property type="term" value="C:membrane"/>
    <property type="evidence" value="ECO:0007669"/>
    <property type="project" value="UniProtKB-SubCell"/>
</dbReference>
<evidence type="ECO:0000256" key="2">
    <source>
        <dbReference type="ARBA" id="ARBA00022512"/>
    </source>
</evidence>
<dbReference type="SMART" id="SM00837">
    <property type="entry name" value="DPBB_1"/>
    <property type="match status" value="1"/>
</dbReference>
<keyword evidence="10" id="KW-1185">Reference proteome</keyword>
<evidence type="ECO:0000313" key="10">
    <source>
        <dbReference type="Proteomes" id="UP000077202"/>
    </source>
</evidence>
<comment type="caution">
    <text evidence="9">The sequence shown here is derived from an EMBL/GenBank/DDBJ whole genome shotgun (WGS) entry which is preliminary data.</text>
</comment>
<dbReference type="PRINTS" id="PR01225">
    <property type="entry name" value="EXPANSNFAMLY"/>
</dbReference>
<gene>
    <name evidence="9" type="ORF">AXG93_1862s1330</name>
</gene>
<evidence type="ECO:0000256" key="5">
    <source>
        <dbReference type="ARBA" id="ARBA00023136"/>
    </source>
</evidence>
<evidence type="ECO:0000259" key="8">
    <source>
        <dbReference type="PROSITE" id="PS50843"/>
    </source>
</evidence>
<evidence type="ECO:0000256" key="1">
    <source>
        <dbReference type="ARBA" id="ARBA00005392"/>
    </source>
</evidence>
<keyword evidence="3 6" id="KW-0964">Secreted</keyword>
<organism evidence="9 10">
    <name type="scientific">Marchantia polymorpha subsp. ruderalis</name>
    <dbReference type="NCBI Taxonomy" id="1480154"/>
    <lineage>
        <taxon>Eukaryota</taxon>
        <taxon>Viridiplantae</taxon>
        <taxon>Streptophyta</taxon>
        <taxon>Embryophyta</taxon>
        <taxon>Marchantiophyta</taxon>
        <taxon>Marchantiopsida</taxon>
        <taxon>Marchantiidae</taxon>
        <taxon>Marchantiales</taxon>
        <taxon>Marchantiaceae</taxon>
        <taxon>Marchantia</taxon>
    </lineage>
</organism>
<dbReference type="Pfam" id="PF01357">
    <property type="entry name" value="Expansin_C"/>
    <property type="match status" value="1"/>
</dbReference>
<name>A0A176W9X7_MARPO</name>
<keyword evidence="4 6" id="KW-0732">Signal</keyword>
<dbReference type="Proteomes" id="UP000077202">
    <property type="component" value="Unassembled WGS sequence"/>
</dbReference>
<dbReference type="InterPro" id="IPR036749">
    <property type="entry name" value="Expansin_CBD_sf"/>
</dbReference>
<reference evidence="9" key="1">
    <citation type="submission" date="2016-03" db="EMBL/GenBank/DDBJ databases">
        <title>Mechanisms controlling the formation of the plant cell surface in tip-growing cells are functionally conserved among land plants.</title>
        <authorList>
            <person name="Honkanen S."/>
            <person name="Jones V.A."/>
            <person name="Morieri G."/>
            <person name="Champion C."/>
            <person name="Hetherington A.J."/>
            <person name="Kelly S."/>
            <person name="Saint-Marcoux D."/>
            <person name="Proust H."/>
            <person name="Prescott H."/>
            <person name="Dolan L."/>
        </authorList>
    </citation>
    <scope>NUCLEOTIDE SEQUENCE [LARGE SCALE GENOMIC DNA]</scope>
    <source>
        <tissue evidence="9">Whole gametophyte</tissue>
    </source>
</reference>
<dbReference type="InterPro" id="IPR002963">
    <property type="entry name" value="Expansin"/>
</dbReference>
<keyword evidence="6" id="KW-0961">Cell wall biogenesis/degradation</keyword>
<dbReference type="SUPFAM" id="SSF49590">
    <property type="entry name" value="PHL pollen allergen"/>
    <property type="match status" value="1"/>
</dbReference>
<evidence type="ECO:0000313" key="9">
    <source>
        <dbReference type="EMBL" id="OAE29175.1"/>
    </source>
</evidence>
<dbReference type="Pfam" id="PF03330">
    <property type="entry name" value="DPBB_1"/>
    <property type="match status" value="1"/>
</dbReference>
<dbReference type="InterPro" id="IPR007117">
    <property type="entry name" value="Expansin_CBD"/>
</dbReference>
<feature type="chain" id="PRO_5015213877" description="Expansin" evidence="6">
    <location>
        <begin position="28"/>
        <end position="263"/>
    </location>
</feature>
<dbReference type="InterPro" id="IPR007118">
    <property type="entry name" value="Expan_Lol_pI"/>
</dbReference>
<dbReference type="AlphaFoldDB" id="A0A176W9X7"/>
<dbReference type="PROSITE" id="PS50842">
    <property type="entry name" value="EXPANSIN_EG45"/>
    <property type="match status" value="1"/>
</dbReference>
<dbReference type="GO" id="GO:0005576">
    <property type="term" value="C:extracellular region"/>
    <property type="evidence" value="ECO:0007669"/>
    <property type="project" value="InterPro"/>
</dbReference>
<dbReference type="PROSITE" id="PS50843">
    <property type="entry name" value="EXPANSIN_CBD"/>
    <property type="match status" value="1"/>
</dbReference>
<dbReference type="Gene3D" id="2.40.40.10">
    <property type="entry name" value="RlpA-like domain"/>
    <property type="match status" value="1"/>
</dbReference>
<feature type="signal peptide" evidence="6">
    <location>
        <begin position="1"/>
        <end position="27"/>
    </location>
</feature>
<dbReference type="GO" id="GO:0009664">
    <property type="term" value="P:plant-type cell wall organization"/>
    <property type="evidence" value="ECO:0007669"/>
    <property type="project" value="InterPro"/>
</dbReference>